<gene>
    <name evidence="1" type="ORF">HPB51_011404</name>
</gene>
<reference evidence="1" key="1">
    <citation type="journal article" date="2020" name="Cell">
        <title>Large-Scale Comparative Analyses of Tick Genomes Elucidate Their Genetic Diversity and Vector Capacities.</title>
        <authorList>
            <consortium name="Tick Genome and Microbiome Consortium (TIGMIC)"/>
            <person name="Jia N."/>
            <person name="Wang J."/>
            <person name="Shi W."/>
            <person name="Du L."/>
            <person name="Sun Y."/>
            <person name="Zhan W."/>
            <person name="Jiang J.F."/>
            <person name="Wang Q."/>
            <person name="Zhang B."/>
            <person name="Ji P."/>
            <person name="Bell-Sakyi L."/>
            <person name="Cui X.M."/>
            <person name="Yuan T.T."/>
            <person name="Jiang B.G."/>
            <person name="Yang W.F."/>
            <person name="Lam T.T."/>
            <person name="Chang Q.C."/>
            <person name="Ding S.J."/>
            <person name="Wang X.J."/>
            <person name="Zhu J.G."/>
            <person name="Ruan X.D."/>
            <person name="Zhao L."/>
            <person name="Wei J.T."/>
            <person name="Ye R.Z."/>
            <person name="Que T.C."/>
            <person name="Du C.H."/>
            <person name="Zhou Y.H."/>
            <person name="Cheng J.X."/>
            <person name="Dai P.F."/>
            <person name="Guo W.B."/>
            <person name="Han X.H."/>
            <person name="Huang E.J."/>
            <person name="Li L.F."/>
            <person name="Wei W."/>
            <person name="Gao Y.C."/>
            <person name="Liu J.Z."/>
            <person name="Shao H.Z."/>
            <person name="Wang X."/>
            <person name="Wang C.C."/>
            <person name="Yang T.C."/>
            <person name="Huo Q.B."/>
            <person name="Li W."/>
            <person name="Chen H.Y."/>
            <person name="Chen S.E."/>
            <person name="Zhou L.G."/>
            <person name="Ni X.B."/>
            <person name="Tian J.H."/>
            <person name="Sheng Y."/>
            <person name="Liu T."/>
            <person name="Pan Y.S."/>
            <person name="Xia L.Y."/>
            <person name="Li J."/>
            <person name="Zhao F."/>
            <person name="Cao W.C."/>
        </authorList>
    </citation>
    <scope>NUCLEOTIDE SEQUENCE</scope>
    <source>
        <strain evidence="1">Rmic-2018</strain>
    </source>
</reference>
<comment type="caution">
    <text evidence="1">The sequence shown here is derived from an EMBL/GenBank/DDBJ whole genome shotgun (WGS) entry which is preliminary data.</text>
</comment>
<dbReference type="EMBL" id="JABSTU010000001">
    <property type="protein sequence ID" value="KAH8040576.1"/>
    <property type="molecule type" value="Genomic_DNA"/>
</dbReference>
<dbReference type="VEuPathDB" id="VectorBase:LOC119181915"/>
<dbReference type="AlphaFoldDB" id="A0A9J6F384"/>
<reference evidence="1" key="2">
    <citation type="submission" date="2021-09" db="EMBL/GenBank/DDBJ databases">
        <authorList>
            <person name="Jia N."/>
            <person name="Wang J."/>
            <person name="Shi W."/>
            <person name="Du L."/>
            <person name="Sun Y."/>
            <person name="Zhan W."/>
            <person name="Jiang J."/>
            <person name="Wang Q."/>
            <person name="Zhang B."/>
            <person name="Ji P."/>
            <person name="Sakyi L.B."/>
            <person name="Cui X."/>
            <person name="Yuan T."/>
            <person name="Jiang B."/>
            <person name="Yang W."/>
            <person name="Lam T.T.-Y."/>
            <person name="Chang Q."/>
            <person name="Ding S."/>
            <person name="Wang X."/>
            <person name="Zhu J."/>
            <person name="Ruan X."/>
            <person name="Zhao L."/>
            <person name="Wei J."/>
            <person name="Que T."/>
            <person name="Du C."/>
            <person name="Cheng J."/>
            <person name="Dai P."/>
            <person name="Han X."/>
            <person name="Huang E."/>
            <person name="Gao Y."/>
            <person name="Liu J."/>
            <person name="Shao H."/>
            <person name="Ye R."/>
            <person name="Li L."/>
            <person name="Wei W."/>
            <person name="Wang X."/>
            <person name="Wang C."/>
            <person name="Huo Q."/>
            <person name="Li W."/>
            <person name="Guo W."/>
            <person name="Chen H."/>
            <person name="Chen S."/>
            <person name="Zhou L."/>
            <person name="Zhou L."/>
            <person name="Ni X."/>
            <person name="Tian J."/>
            <person name="Zhou Y."/>
            <person name="Sheng Y."/>
            <person name="Liu T."/>
            <person name="Pan Y."/>
            <person name="Xia L."/>
            <person name="Li J."/>
            <person name="Zhao F."/>
            <person name="Cao W."/>
        </authorList>
    </citation>
    <scope>NUCLEOTIDE SEQUENCE</scope>
    <source>
        <strain evidence="1">Rmic-2018</strain>
        <tissue evidence="1">Larvae</tissue>
    </source>
</reference>
<evidence type="ECO:0000313" key="2">
    <source>
        <dbReference type="Proteomes" id="UP000821866"/>
    </source>
</evidence>
<dbReference type="Proteomes" id="UP000821866">
    <property type="component" value="Chromosome 1"/>
</dbReference>
<keyword evidence="2" id="KW-1185">Reference proteome</keyword>
<sequence length="173" mass="19274">MCIKSIRESIDISAPCVVIDGVVEALSTSSSLLSLVGMTSRHSRDLILRLAGQQPSTLATRPPWQGFNKKGYMDEALMLEWIRVVWNCRPGGMMSTLQPLVVVLNKPFKDRVRLEYQEWMSGDNLKTPMGSLQRPPLATACGWVLSAWRSLLDSMVENAFKKCCISNLLDGSQ</sequence>
<name>A0A9J6F384_RHIMP</name>
<proteinExistence type="predicted"/>
<evidence type="ECO:0000313" key="1">
    <source>
        <dbReference type="EMBL" id="KAH8040576.1"/>
    </source>
</evidence>
<protein>
    <submittedName>
        <fullName evidence="1">Uncharacterized protein</fullName>
    </submittedName>
</protein>
<accession>A0A9J6F384</accession>
<organism evidence="1 2">
    <name type="scientific">Rhipicephalus microplus</name>
    <name type="common">Cattle tick</name>
    <name type="synonym">Boophilus microplus</name>
    <dbReference type="NCBI Taxonomy" id="6941"/>
    <lineage>
        <taxon>Eukaryota</taxon>
        <taxon>Metazoa</taxon>
        <taxon>Ecdysozoa</taxon>
        <taxon>Arthropoda</taxon>
        <taxon>Chelicerata</taxon>
        <taxon>Arachnida</taxon>
        <taxon>Acari</taxon>
        <taxon>Parasitiformes</taxon>
        <taxon>Ixodida</taxon>
        <taxon>Ixodoidea</taxon>
        <taxon>Ixodidae</taxon>
        <taxon>Rhipicephalinae</taxon>
        <taxon>Rhipicephalus</taxon>
        <taxon>Boophilus</taxon>
    </lineage>
</organism>